<feature type="compositionally biased region" description="Basic and acidic residues" evidence="1">
    <location>
        <begin position="1295"/>
        <end position="1304"/>
    </location>
</feature>
<feature type="region of interest" description="Disordered" evidence="1">
    <location>
        <begin position="1197"/>
        <end position="1431"/>
    </location>
</feature>
<dbReference type="InterPro" id="IPR013087">
    <property type="entry name" value="Znf_C2H2_type"/>
</dbReference>
<name>A0AAN6V0N2_9PEZI</name>
<feature type="compositionally biased region" description="Polar residues" evidence="1">
    <location>
        <begin position="1244"/>
        <end position="1262"/>
    </location>
</feature>
<evidence type="ECO:0000259" key="2">
    <source>
        <dbReference type="SMART" id="SM00355"/>
    </source>
</evidence>
<evidence type="ECO:0000313" key="3">
    <source>
        <dbReference type="EMBL" id="KAK4142647.1"/>
    </source>
</evidence>
<dbReference type="Gene3D" id="3.30.160.60">
    <property type="entry name" value="Classic Zinc Finger"/>
    <property type="match status" value="1"/>
</dbReference>
<feature type="compositionally biased region" description="Basic and acidic residues" evidence="1">
    <location>
        <begin position="1275"/>
        <end position="1284"/>
    </location>
</feature>
<dbReference type="Proteomes" id="UP001302676">
    <property type="component" value="Unassembled WGS sequence"/>
</dbReference>
<feature type="compositionally biased region" description="Low complexity" evidence="1">
    <location>
        <begin position="1373"/>
        <end position="1384"/>
    </location>
</feature>
<feature type="region of interest" description="Disordered" evidence="1">
    <location>
        <begin position="769"/>
        <end position="808"/>
    </location>
</feature>
<dbReference type="InterPro" id="IPR036236">
    <property type="entry name" value="Znf_C2H2_sf"/>
</dbReference>
<feature type="compositionally biased region" description="Pro residues" evidence="1">
    <location>
        <begin position="969"/>
        <end position="988"/>
    </location>
</feature>
<dbReference type="Pfam" id="PF25438">
    <property type="entry name" value="DUF7896"/>
    <property type="match status" value="1"/>
</dbReference>
<proteinExistence type="predicted"/>
<feature type="compositionally biased region" description="Acidic residues" evidence="1">
    <location>
        <begin position="1422"/>
        <end position="1431"/>
    </location>
</feature>
<feature type="compositionally biased region" description="Low complexity" evidence="1">
    <location>
        <begin position="1219"/>
        <end position="1228"/>
    </location>
</feature>
<sequence>MAAENLAPRALPPPLSMPAPSSRPERDPSVTHSPSVLAAPVGLGAHPVTRSSSHQQQYDPSLDPAIKQLLDQQAEIQARLAALLPQKYGPNVKLELDMLRHKFRVLRAYADDHQLSGSITPLSEIEEARALQYQCECIETACLDQGIDLQDPGFLETLKSHYYRDLAPQGYAAWLERNFAQYDPVARALRLKDSMPLDFRNSHSFKCWDDRCMHYIYGYPHRDDRDQHSREHVVPRKRDSGLSVGASTPPLSFSEHPNRHHGPEYSKQTNSPLYHLPRPAGGFQLAPLATGSSQGKDNRESLRGYSFVPEHPTTAPRSSMDSEVDPLLPPLKRSRMGQPRLESIEELRLHRDIGPCLRCRVLQLQCDSNDPCRSCPDAATSPGTDFWKVLGCQRGPLTAFTEVMIPAFLGPRHVQTPMTSPLAVRRNMNDALERVFAIPLDIAMMVKGHLDFDDGFWWTEDLSQLPPPHPARASFHKDAMERAPPLLGVLAASWNMSQTTYSFWSLLKLTGALAPNRDVEDPILYRAKLLLRETLFYDLQQPDPTIHAEANSSTSHIIFDDADSYGRFHVLCGCMTEFLHALDEQIARPGPLEPKRWLAAFCALCIFSMVRTILVDRATNLRAGSLQHDGIMAMRAVYEALVSAFAWSTPMLLDRQDVDLGHEDHELLLSAGALFRRHAWAVSGIPSSKRFLLLLGSGELDGAFYNGFIKPLGPARSGSFVLPPITKPGGEDSRKPLPDMRPLITSWGGAHGHPEREMYVFKGEPDRMLTSPQTMDPGRRHTVPESPTFMRHPGRAPTSPVATSRMRSSYQRPPLRRVYCTKCNEYPEGFRGEHELRRHNDAKHAALVKRWVCTQPPEPPGSPQPVIPLAKCKACVTQKRYGAYYNAAAHLRRAHFNPHRGGKASGDWPPMSILKDWMREVRQSIDVQDPDDASSGEDEAADYKAFHDFIPPPLRRSPVPEVPRLAPAPSGPPTPHGPPPPHGGPPLLAPSLDRLNPIGPPPPPPPMLHQTNQSQMQNQNAFLAPTPTLKSDDAQHTSTATSTSSSSTRSRCPHPDCGRVFKDLAAHMLTHMEERPEKCPIESCEYHTKGFARKYDKNRHALTHYKGTMVCPFCPGTGTAYEKAFNRADVFKRHLTAVHNVEQTPPNSRKLILPPGRVGGMAARCNICQSQFGTAQEFYEHLDDCVLNVIVPSTPRAGGSVGGSGSGSNSAVTRKDSTTTRTPTTASTEKGKELDIEMDRASSREQTTQPRVGSVDHVNSSFGAPEQRAMPGPSRSERDDDAMRVDQQQQQQQQHIEHEQRFEPRPAPSHPLGGTPIPPATDARFHETSAEPARESPSQPQPQHEAEAKPALGVAASETTSSRPDEAMDIERTGSTSTSTEQSQPPVQLGQPLTPPSLDALEPKRPLLQPEVTLGSPATDAVDGDAMDTEP</sequence>
<dbReference type="RefSeq" id="XP_062636018.1">
    <property type="nucleotide sequence ID" value="XM_062781127.1"/>
</dbReference>
<feature type="region of interest" description="Disordered" evidence="1">
    <location>
        <begin position="1"/>
        <end position="38"/>
    </location>
</feature>
<feature type="region of interest" description="Disordered" evidence="1">
    <location>
        <begin position="1025"/>
        <end position="1055"/>
    </location>
</feature>
<feature type="region of interest" description="Disordered" evidence="1">
    <location>
        <begin position="948"/>
        <end position="1013"/>
    </location>
</feature>
<accession>A0AAN6V0N2</accession>
<dbReference type="PANTHER" id="PTHR42031">
    <property type="entry name" value="KEY LIME PATHOGENICITY PROTEIN"/>
    <property type="match status" value="1"/>
</dbReference>
<organism evidence="3 4">
    <name type="scientific">Dichotomopilus funicola</name>
    <dbReference type="NCBI Taxonomy" id="1934379"/>
    <lineage>
        <taxon>Eukaryota</taxon>
        <taxon>Fungi</taxon>
        <taxon>Dikarya</taxon>
        <taxon>Ascomycota</taxon>
        <taxon>Pezizomycotina</taxon>
        <taxon>Sordariomycetes</taxon>
        <taxon>Sordariomycetidae</taxon>
        <taxon>Sordariales</taxon>
        <taxon>Chaetomiaceae</taxon>
        <taxon>Dichotomopilus</taxon>
    </lineage>
</organism>
<dbReference type="PANTHER" id="PTHR42031:SF1">
    <property type="entry name" value="KEY LIME PATHOGENICITY PROTEIN"/>
    <property type="match status" value="1"/>
</dbReference>
<feature type="compositionally biased region" description="Pro residues" evidence="1">
    <location>
        <begin position="998"/>
        <end position="1007"/>
    </location>
</feature>
<feature type="compositionally biased region" description="Basic and acidic residues" evidence="1">
    <location>
        <begin position="224"/>
        <end position="240"/>
    </location>
</feature>
<reference evidence="3" key="1">
    <citation type="journal article" date="2023" name="Mol. Phylogenet. Evol.">
        <title>Genome-scale phylogeny and comparative genomics of the fungal order Sordariales.</title>
        <authorList>
            <person name="Hensen N."/>
            <person name="Bonometti L."/>
            <person name="Westerberg I."/>
            <person name="Brannstrom I.O."/>
            <person name="Guillou S."/>
            <person name="Cros-Aarteil S."/>
            <person name="Calhoun S."/>
            <person name="Haridas S."/>
            <person name="Kuo A."/>
            <person name="Mondo S."/>
            <person name="Pangilinan J."/>
            <person name="Riley R."/>
            <person name="LaButti K."/>
            <person name="Andreopoulos B."/>
            <person name="Lipzen A."/>
            <person name="Chen C."/>
            <person name="Yan M."/>
            <person name="Daum C."/>
            <person name="Ng V."/>
            <person name="Clum A."/>
            <person name="Steindorff A."/>
            <person name="Ohm R.A."/>
            <person name="Martin F."/>
            <person name="Silar P."/>
            <person name="Natvig D.O."/>
            <person name="Lalanne C."/>
            <person name="Gautier V."/>
            <person name="Ament-Velasquez S.L."/>
            <person name="Kruys A."/>
            <person name="Hutchinson M.I."/>
            <person name="Powell A.J."/>
            <person name="Barry K."/>
            <person name="Miller A.N."/>
            <person name="Grigoriev I.V."/>
            <person name="Debuchy R."/>
            <person name="Gladieux P."/>
            <person name="Hiltunen Thoren M."/>
            <person name="Johannesson H."/>
        </authorList>
    </citation>
    <scope>NUCLEOTIDE SEQUENCE</scope>
    <source>
        <strain evidence="3">CBS 141.50</strain>
    </source>
</reference>
<feature type="domain" description="C2H2-type" evidence="2">
    <location>
        <begin position="818"/>
        <end position="844"/>
    </location>
</feature>
<reference evidence="3" key="2">
    <citation type="submission" date="2023-05" db="EMBL/GenBank/DDBJ databases">
        <authorList>
            <consortium name="Lawrence Berkeley National Laboratory"/>
            <person name="Steindorff A."/>
            <person name="Hensen N."/>
            <person name="Bonometti L."/>
            <person name="Westerberg I."/>
            <person name="Brannstrom I.O."/>
            <person name="Guillou S."/>
            <person name="Cros-Aarteil S."/>
            <person name="Calhoun S."/>
            <person name="Haridas S."/>
            <person name="Kuo A."/>
            <person name="Mondo S."/>
            <person name="Pangilinan J."/>
            <person name="Riley R."/>
            <person name="Labutti K."/>
            <person name="Andreopoulos B."/>
            <person name="Lipzen A."/>
            <person name="Chen C."/>
            <person name="Yanf M."/>
            <person name="Daum C."/>
            <person name="Ng V."/>
            <person name="Clum A."/>
            <person name="Ohm R."/>
            <person name="Martin F."/>
            <person name="Silar P."/>
            <person name="Natvig D."/>
            <person name="Lalanne C."/>
            <person name="Gautier V."/>
            <person name="Ament-Velasquez S.L."/>
            <person name="Kruys A."/>
            <person name="Hutchinson M.I."/>
            <person name="Powell A.J."/>
            <person name="Barry K."/>
            <person name="Miller A.N."/>
            <person name="Grigoriev I.V."/>
            <person name="Debuchy R."/>
            <person name="Gladieux P."/>
            <person name="Thoren M.H."/>
            <person name="Johannesson H."/>
        </authorList>
    </citation>
    <scope>NUCLEOTIDE SEQUENCE</scope>
    <source>
        <strain evidence="3">CBS 141.50</strain>
    </source>
</reference>
<protein>
    <recommendedName>
        <fullName evidence="2">C2H2-type domain-containing protein</fullName>
    </recommendedName>
</protein>
<gene>
    <name evidence="3" type="ORF">C8A04DRAFT_29781</name>
</gene>
<feature type="compositionally biased region" description="Basic and acidic residues" evidence="1">
    <location>
        <begin position="1229"/>
        <end position="1243"/>
    </location>
</feature>
<comment type="caution">
    <text evidence="3">The sequence shown here is derived from an EMBL/GenBank/DDBJ whole genome shotgun (WGS) entry which is preliminary data.</text>
</comment>
<feature type="domain" description="C2H2-type" evidence="2">
    <location>
        <begin position="205"/>
        <end position="232"/>
    </location>
</feature>
<dbReference type="GeneID" id="87817740"/>
<keyword evidence="4" id="KW-1185">Reference proteome</keyword>
<feature type="domain" description="C2H2-type" evidence="2">
    <location>
        <begin position="1109"/>
        <end position="1139"/>
    </location>
</feature>
<feature type="domain" description="C2H2-type" evidence="2">
    <location>
        <begin position="1077"/>
        <end position="1104"/>
    </location>
</feature>
<dbReference type="SUPFAM" id="SSF57667">
    <property type="entry name" value="beta-beta-alpha zinc fingers"/>
    <property type="match status" value="1"/>
</dbReference>
<dbReference type="SMART" id="SM00355">
    <property type="entry name" value="ZnF_C2H2"/>
    <property type="match status" value="7"/>
</dbReference>
<evidence type="ECO:0000256" key="1">
    <source>
        <dbReference type="SAM" id="MobiDB-lite"/>
    </source>
</evidence>
<feature type="domain" description="C2H2-type" evidence="2">
    <location>
        <begin position="1163"/>
        <end position="1183"/>
    </location>
</feature>
<feature type="compositionally biased region" description="Basic and acidic residues" evidence="1">
    <location>
        <begin position="1363"/>
        <end position="1372"/>
    </location>
</feature>
<feature type="domain" description="C2H2-type" evidence="2">
    <location>
        <begin position="1050"/>
        <end position="1071"/>
    </location>
</feature>
<feature type="domain" description="C2H2-type" evidence="2">
    <location>
        <begin position="870"/>
        <end position="895"/>
    </location>
</feature>
<feature type="compositionally biased region" description="Low complexity" evidence="1">
    <location>
        <begin position="1037"/>
        <end position="1050"/>
    </location>
</feature>
<feature type="compositionally biased region" description="Basic and acidic residues" evidence="1">
    <location>
        <begin position="1323"/>
        <end position="1334"/>
    </location>
</feature>
<feature type="region of interest" description="Disordered" evidence="1">
    <location>
        <begin position="224"/>
        <end position="300"/>
    </location>
</feature>
<dbReference type="InterPro" id="IPR057218">
    <property type="entry name" value="DUF7896"/>
</dbReference>
<dbReference type="EMBL" id="MU853595">
    <property type="protein sequence ID" value="KAK4142647.1"/>
    <property type="molecule type" value="Genomic_DNA"/>
</dbReference>
<evidence type="ECO:0000313" key="4">
    <source>
        <dbReference type="Proteomes" id="UP001302676"/>
    </source>
</evidence>